<dbReference type="RefSeq" id="WP_085670106.1">
    <property type="nucleotide sequence ID" value="NZ_JACKRU010000053.1"/>
</dbReference>
<sequence length="73" mass="7168">MAEESAGSVHPAVAAVAAEAAVTADDGARPADTTLATERGGGRAGKGARSAEQEGIYAGARVLPAFCVNAAWI</sequence>
<keyword evidence="3" id="KW-1185">Reference proteome</keyword>
<evidence type="ECO:0000256" key="1">
    <source>
        <dbReference type="SAM" id="MobiDB-lite"/>
    </source>
</evidence>
<evidence type="ECO:0000313" key="2">
    <source>
        <dbReference type="EMBL" id="ORX11425.1"/>
    </source>
</evidence>
<organism evidence="2 3">
    <name type="scientific">Mycobacterium szulgai</name>
    <dbReference type="NCBI Taxonomy" id="1787"/>
    <lineage>
        <taxon>Bacteria</taxon>
        <taxon>Bacillati</taxon>
        <taxon>Actinomycetota</taxon>
        <taxon>Actinomycetes</taxon>
        <taxon>Mycobacteriales</taxon>
        <taxon>Mycobacteriaceae</taxon>
        <taxon>Mycobacterium</taxon>
    </lineage>
</organism>
<dbReference type="AlphaFoldDB" id="A0A1X2EZ57"/>
<accession>A0A1X2EZ57</accession>
<name>A0A1X2EZ57_MYCSZ</name>
<reference evidence="2 3" key="1">
    <citation type="submission" date="2016-01" db="EMBL/GenBank/DDBJ databases">
        <title>The new phylogeny of the genus Mycobacterium.</title>
        <authorList>
            <person name="Tarcisio F."/>
            <person name="Conor M."/>
            <person name="Antonella G."/>
            <person name="Elisabetta G."/>
            <person name="Giulia F.S."/>
            <person name="Sara T."/>
            <person name="Anna F."/>
            <person name="Clotilde B."/>
            <person name="Roberto B."/>
            <person name="Veronica D.S."/>
            <person name="Fabio R."/>
            <person name="Monica P."/>
            <person name="Olivier J."/>
            <person name="Enrico T."/>
            <person name="Nicola S."/>
        </authorList>
    </citation>
    <scope>NUCLEOTIDE SEQUENCE [LARGE SCALE GENOMIC DNA]</scope>
    <source>
        <strain evidence="2 3">DSM 44166</strain>
    </source>
</reference>
<comment type="caution">
    <text evidence="2">The sequence shown here is derived from an EMBL/GenBank/DDBJ whole genome shotgun (WGS) entry which is preliminary data.</text>
</comment>
<dbReference type="Proteomes" id="UP000193317">
    <property type="component" value="Unassembled WGS sequence"/>
</dbReference>
<protein>
    <submittedName>
        <fullName evidence="2">Uncharacterized protein</fullName>
    </submittedName>
</protein>
<feature type="region of interest" description="Disordered" evidence="1">
    <location>
        <begin position="21"/>
        <end position="50"/>
    </location>
</feature>
<gene>
    <name evidence="2" type="ORF">AWC27_23540</name>
</gene>
<evidence type="ECO:0000313" key="3">
    <source>
        <dbReference type="Proteomes" id="UP000193317"/>
    </source>
</evidence>
<proteinExistence type="predicted"/>
<dbReference type="EMBL" id="LQPW01000034">
    <property type="protein sequence ID" value="ORX11425.1"/>
    <property type="molecule type" value="Genomic_DNA"/>
</dbReference>